<dbReference type="EMBL" id="VSRR010004996">
    <property type="protein sequence ID" value="MPC41285.1"/>
    <property type="molecule type" value="Genomic_DNA"/>
</dbReference>
<proteinExistence type="predicted"/>
<sequence length="152" mass="16897">MRWSSWGAVLWYVGEHRGAAGYDAREKCTDKKNVRVLRGAECWYKDTTVIDAHPPDVTTPSLHTITQTHPSPNLYPNPTFPQSLPSTFLPLLFPVTPPSTKQALRSLSLEIRTQVITGDWQLITASASSSVSASPSLRYEFFLSANKYLDSG</sequence>
<protein>
    <submittedName>
        <fullName evidence="1">Uncharacterized protein</fullName>
    </submittedName>
</protein>
<evidence type="ECO:0000313" key="2">
    <source>
        <dbReference type="Proteomes" id="UP000324222"/>
    </source>
</evidence>
<reference evidence="1 2" key="1">
    <citation type="submission" date="2019-05" db="EMBL/GenBank/DDBJ databases">
        <title>Another draft genome of Portunus trituberculatus and its Hox gene families provides insights of decapod evolution.</title>
        <authorList>
            <person name="Jeong J.-H."/>
            <person name="Song I."/>
            <person name="Kim S."/>
            <person name="Choi T."/>
            <person name="Kim D."/>
            <person name="Ryu S."/>
            <person name="Kim W."/>
        </authorList>
    </citation>
    <scope>NUCLEOTIDE SEQUENCE [LARGE SCALE GENOMIC DNA]</scope>
    <source>
        <tissue evidence="1">Muscle</tissue>
    </source>
</reference>
<evidence type="ECO:0000313" key="1">
    <source>
        <dbReference type="EMBL" id="MPC41285.1"/>
    </source>
</evidence>
<gene>
    <name evidence="1" type="ORF">E2C01_034874</name>
</gene>
<organism evidence="1 2">
    <name type="scientific">Portunus trituberculatus</name>
    <name type="common">Swimming crab</name>
    <name type="synonym">Neptunus trituberculatus</name>
    <dbReference type="NCBI Taxonomy" id="210409"/>
    <lineage>
        <taxon>Eukaryota</taxon>
        <taxon>Metazoa</taxon>
        <taxon>Ecdysozoa</taxon>
        <taxon>Arthropoda</taxon>
        <taxon>Crustacea</taxon>
        <taxon>Multicrustacea</taxon>
        <taxon>Malacostraca</taxon>
        <taxon>Eumalacostraca</taxon>
        <taxon>Eucarida</taxon>
        <taxon>Decapoda</taxon>
        <taxon>Pleocyemata</taxon>
        <taxon>Brachyura</taxon>
        <taxon>Eubrachyura</taxon>
        <taxon>Portunoidea</taxon>
        <taxon>Portunidae</taxon>
        <taxon>Portuninae</taxon>
        <taxon>Portunus</taxon>
    </lineage>
</organism>
<dbReference type="Proteomes" id="UP000324222">
    <property type="component" value="Unassembled WGS sequence"/>
</dbReference>
<comment type="caution">
    <text evidence="1">The sequence shown here is derived from an EMBL/GenBank/DDBJ whole genome shotgun (WGS) entry which is preliminary data.</text>
</comment>
<keyword evidence="2" id="KW-1185">Reference proteome</keyword>
<dbReference type="AlphaFoldDB" id="A0A5B7F6P4"/>
<name>A0A5B7F6P4_PORTR</name>
<accession>A0A5B7F6P4</accession>